<evidence type="ECO:0000256" key="7">
    <source>
        <dbReference type="RuleBase" id="RU910716"/>
    </source>
</evidence>
<dbReference type="GO" id="GO:1902742">
    <property type="term" value="P:apoptotic process involved in development"/>
    <property type="evidence" value="ECO:0007669"/>
    <property type="project" value="TreeGrafter"/>
</dbReference>
<protein>
    <recommendedName>
        <fullName evidence="7">XK-related protein</fullName>
    </recommendedName>
</protein>
<comment type="subcellular location">
    <subcellularLocation>
        <location evidence="1">Cell membrane</location>
        <topology evidence="1">Multi-pass membrane protein</topology>
    </subcellularLocation>
    <subcellularLocation>
        <location evidence="7">Membrane</location>
        <topology evidence="7">Multi-pass membrane protein</topology>
    </subcellularLocation>
</comment>
<comment type="caution">
    <text evidence="9">The sequence shown here is derived from an EMBL/GenBank/DDBJ whole genome shotgun (WGS) entry which is preliminary data.</text>
</comment>
<dbReference type="PANTHER" id="PTHR16024">
    <property type="entry name" value="XK-RELATED PROTEIN"/>
    <property type="match status" value="1"/>
</dbReference>
<sequence length="399" mass="46717">MCGKENIMFFLKQLFNLFLFPIGSTYRFSRRIFWSVEAIFHDRDTYERHHAVHKAAETSPFELYHFLQAYLHAAPQIVLQFFILLRGDVFRNYETSHVQVISIIFSLLTMAMVASSYQRFESQKVVGRNYPWSSEVQCSTRRKQFRRTTTILEERKPVEPTYVEIPGSEQIMTRFNSTIAGDEDENEFNTTIRHHDHKSLHLGNFNLNEENNFTFADQHKNIHFDEIDGDTHKSLDSSKILNIPLDENRPRRPSMLDLNAIVQYENESNNDIDDNNQGNLDFSPDHPAPPPPDVKHFILNQFNRFSTFKDMLVTNAELYIKEHVPRLPDKLFENEKAHLSTNDAKEDEVDFMMPSRKKIVEGIEQEDIVAKSVAFTAWTFFLVMRMVSLSAFSVFFPLE</sequence>
<dbReference type="Pfam" id="PF09815">
    <property type="entry name" value="XK-related"/>
    <property type="match status" value="1"/>
</dbReference>
<keyword evidence="3" id="KW-1003">Cell membrane</keyword>
<evidence type="ECO:0000313" key="9">
    <source>
        <dbReference type="EMBL" id="KAJ6637185.1"/>
    </source>
</evidence>
<evidence type="ECO:0000256" key="8">
    <source>
        <dbReference type="SAM" id="MobiDB-lite"/>
    </source>
</evidence>
<dbReference type="InterPro" id="IPR018629">
    <property type="entry name" value="XK-rel"/>
</dbReference>
<evidence type="ECO:0000256" key="6">
    <source>
        <dbReference type="ARBA" id="ARBA00023136"/>
    </source>
</evidence>
<evidence type="ECO:0000256" key="4">
    <source>
        <dbReference type="ARBA" id="ARBA00022692"/>
    </source>
</evidence>
<feature type="region of interest" description="Disordered" evidence="8">
    <location>
        <begin position="268"/>
        <end position="290"/>
    </location>
</feature>
<keyword evidence="10" id="KW-1185">Reference proteome</keyword>
<dbReference type="Proteomes" id="UP001151699">
    <property type="component" value="Chromosome X"/>
</dbReference>
<organism evidence="9 10">
    <name type="scientific">Pseudolycoriella hygida</name>
    <dbReference type="NCBI Taxonomy" id="35572"/>
    <lineage>
        <taxon>Eukaryota</taxon>
        <taxon>Metazoa</taxon>
        <taxon>Ecdysozoa</taxon>
        <taxon>Arthropoda</taxon>
        <taxon>Hexapoda</taxon>
        <taxon>Insecta</taxon>
        <taxon>Pterygota</taxon>
        <taxon>Neoptera</taxon>
        <taxon>Endopterygota</taxon>
        <taxon>Diptera</taxon>
        <taxon>Nematocera</taxon>
        <taxon>Sciaroidea</taxon>
        <taxon>Sciaridae</taxon>
        <taxon>Pseudolycoriella</taxon>
    </lineage>
</organism>
<keyword evidence="5" id="KW-1133">Transmembrane helix</keyword>
<gene>
    <name evidence="9" type="ORF">Bhyg_09913</name>
</gene>
<dbReference type="GO" id="GO:0005886">
    <property type="term" value="C:plasma membrane"/>
    <property type="evidence" value="ECO:0007669"/>
    <property type="project" value="UniProtKB-SubCell"/>
</dbReference>
<reference evidence="9" key="1">
    <citation type="submission" date="2022-07" db="EMBL/GenBank/DDBJ databases">
        <authorList>
            <person name="Trinca V."/>
            <person name="Uliana J.V.C."/>
            <person name="Torres T.T."/>
            <person name="Ward R.J."/>
            <person name="Monesi N."/>
        </authorList>
    </citation>
    <scope>NUCLEOTIDE SEQUENCE</scope>
    <source>
        <strain evidence="9">HSMRA1968</strain>
        <tissue evidence="9">Whole embryos</tissue>
    </source>
</reference>
<dbReference type="AlphaFoldDB" id="A0A9Q0RWW4"/>
<accession>A0A9Q0RWW4</accession>
<name>A0A9Q0RWW4_9DIPT</name>
<evidence type="ECO:0000256" key="1">
    <source>
        <dbReference type="ARBA" id="ARBA00004651"/>
    </source>
</evidence>
<evidence type="ECO:0000256" key="2">
    <source>
        <dbReference type="ARBA" id="ARBA00008789"/>
    </source>
</evidence>
<dbReference type="OrthoDB" id="7786302at2759"/>
<evidence type="ECO:0000256" key="5">
    <source>
        <dbReference type="ARBA" id="ARBA00022989"/>
    </source>
</evidence>
<dbReference type="GO" id="GO:0070782">
    <property type="term" value="P:phosphatidylserine exposure on apoptotic cell surface"/>
    <property type="evidence" value="ECO:0007669"/>
    <property type="project" value="TreeGrafter"/>
</dbReference>
<dbReference type="EMBL" id="WJQU01000003">
    <property type="protein sequence ID" value="KAJ6637185.1"/>
    <property type="molecule type" value="Genomic_DNA"/>
</dbReference>
<comment type="similarity">
    <text evidence="2 7">Belongs to the XK family.</text>
</comment>
<keyword evidence="4" id="KW-0812">Transmembrane</keyword>
<keyword evidence="6" id="KW-0472">Membrane</keyword>
<dbReference type="GO" id="GO:0043652">
    <property type="term" value="P:engulfment of apoptotic cell"/>
    <property type="evidence" value="ECO:0007669"/>
    <property type="project" value="TreeGrafter"/>
</dbReference>
<evidence type="ECO:0000313" key="10">
    <source>
        <dbReference type="Proteomes" id="UP001151699"/>
    </source>
</evidence>
<dbReference type="InterPro" id="IPR050895">
    <property type="entry name" value="XK-related_scramblase"/>
</dbReference>
<dbReference type="PANTHER" id="PTHR16024:SF27">
    <property type="entry name" value="XK-RELATED PROTEIN"/>
    <property type="match status" value="1"/>
</dbReference>
<evidence type="ECO:0000256" key="3">
    <source>
        <dbReference type="ARBA" id="ARBA00022475"/>
    </source>
</evidence>
<proteinExistence type="inferred from homology"/>